<sequence>MVLSSLLCTRDKYLRLSKLTVQNFTHIFIDQKPKSYRSKNTMNVDKSYEVEPLLLKYGGTRRFHMSQSVPQMQKKGKTIRPEVVNLRVIAVFGVLFGHSTTIYWHNWDNYNTFVQSPILSHVENLGMLILALWMMISGFCIGFTFEHNWSFKEFFVRRFTRLIVPYFLVGALWMVPIRMLLHYPNYANESYWYIVWKYIILDYDSGQLWFLPTVFSYSIFLWIAQKFLRTSWVRDILLLFFGVCLLLVPIIYHGPGSSVVHMPMFSPLFYYFTFFMIGFIVYNHENDIKRVMKAPILFIGAILMIISIIFMYLGRGRIGLQLIAVWGCLIILFFIMPHTTNRFTRAIADVSLGVYLFHEPLAFISYTYWPDIDPLLMVSINFFLWGTVASIISYLVFVLPKRLMRKNA</sequence>
<comment type="caution">
    <text evidence="9">The sequence shown here is derived from an EMBL/GenBank/DDBJ whole genome shotgun (WGS) entry which is preliminary data.</text>
</comment>
<dbReference type="InterPro" id="IPR002656">
    <property type="entry name" value="Acyl_transf_3_dom"/>
</dbReference>
<organism evidence="9 10">
    <name type="scientific">Bifidobacterium longum subsp. longum 1-6B</name>
    <dbReference type="NCBI Taxonomy" id="1161744"/>
    <lineage>
        <taxon>Bacteria</taxon>
        <taxon>Bacillati</taxon>
        <taxon>Actinomycetota</taxon>
        <taxon>Actinomycetes</taxon>
        <taxon>Bifidobacteriales</taxon>
        <taxon>Bifidobacteriaceae</taxon>
        <taxon>Bifidobacterium</taxon>
    </lineage>
</organism>
<feature type="transmembrane region" description="Helical" evidence="7">
    <location>
        <begin position="84"/>
        <end position="105"/>
    </location>
</feature>
<keyword evidence="4 7" id="KW-0812">Transmembrane</keyword>
<keyword evidence="9" id="KW-0012">Acyltransferase</keyword>
<dbReference type="Pfam" id="PF01757">
    <property type="entry name" value="Acyl_transf_3"/>
    <property type="match status" value="1"/>
</dbReference>
<keyword evidence="3" id="KW-1003">Cell membrane</keyword>
<feature type="domain" description="Acyltransferase 3" evidence="8">
    <location>
        <begin position="86"/>
        <end position="396"/>
    </location>
</feature>
<evidence type="ECO:0000256" key="1">
    <source>
        <dbReference type="ARBA" id="ARBA00004651"/>
    </source>
</evidence>
<feature type="transmembrane region" description="Helical" evidence="7">
    <location>
        <begin position="264"/>
        <end position="282"/>
    </location>
</feature>
<comment type="similarity">
    <text evidence="2">Belongs to the acyltransferase 3 family.</text>
</comment>
<evidence type="ECO:0000313" key="9">
    <source>
        <dbReference type="EMBL" id="EIJ28015.1"/>
    </source>
</evidence>
<name>A0AA87IGP7_BIFLL</name>
<keyword evidence="9" id="KW-0808">Transferase</keyword>
<gene>
    <name evidence="9" type="ORF">HMPREF1313_1002</name>
</gene>
<evidence type="ECO:0000256" key="5">
    <source>
        <dbReference type="ARBA" id="ARBA00022989"/>
    </source>
</evidence>
<evidence type="ECO:0000256" key="2">
    <source>
        <dbReference type="ARBA" id="ARBA00007400"/>
    </source>
</evidence>
<feature type="transmembrane region" description="Helical" evidence="7">
    <location>
        <begin position="375"/>
        <end position="399"/>
    </location>
</feature>
<evidence type="ECO:0000256" key="4">
    <source>
        <dbReference type="ARBA" id="ARBA00022692"/>
    </source>
</evidence>
<dbReference type="GO" id="GO:0009246">
    <property type="term" value="P:enterobacterial common antigen biosynthetic process"/>
    <property type="evidence" value="ECO:0007669"/>
    <property type="project" value="TreeGrafter"/>
</dbReference>
<feature type="transmembrane region" description="Helical" evidence="7">
    <location>
        <begin position="166"/>
        <end position="186"/>
    </location>
</feature>
<keyword evidence="6 7" id="KW-0472">Membrane</keyword>
<keyword evidence="5 7" id="KW-1133">Transmembrane helix</keyword>
<dbReference type="PANTHER" id="PTHR40074">
    <property type="entry name" value="O-ACETYLTRANSFERASE WECH"/>
    <property type="match status" value="1"/>
</dbReference>
<evidence type="ECO:0000256" key="7">
    <source>
        <dbReference type="SAM" id="Phobius"/>
    </source>
</evidence>
<comment type="subcellular location">
    <subcellularLocation>
        <location evidence="1">Cell membrane</location>
        <topology evidence="1">Multi-pass membrane protein</topology>
    </subcellularLocation>
</comment>
<dbReference type="GO" id="GO:0005886">
    <property type="term" value="C:plasma membrane"/>
    <property type="evidence" value="ECO:0007669"/>
    <property type="project" value="UniProtKB-SubCell"/>
</dbReference>
<evidence type="ECO:0000256" key="3">
    <source>
        <dbReference type="ARBA" id="ARBA00022475"/>
    </source>
</evidence>
<accession>A0AA87IGP7</accession>
<feature type="transmembrane region" description="Helical" evidence="7">
    <location>
        <begin position="347"/>
        <end position="369"/>
    </location>
</feature>
<evidence type="ECO:0000259" key="8">
    <source>
        <dbReference type="Pfam" id="PF01757"/>
    </source>
</evidence>
<feature type="transmembrane region" description="Helical" evidence="7">
    <location>
        <begin position="294"/>
        <end position="312"/>
    </location>
</feature>
<evidence type="ECO:0000313" key="10">
    <source>
        <dbReference type="Proteomes" id="UP000006410"/>
    </source>
</evidence>
<evidence type="ECO:0000256" key="6">
    <source>
        <dbReference type="ARBA" id="ARBA00023136"/>
    </source>
</evidence>
<feature type="transmembrane region" description="Helical" evidence="7">
    <location>
        <begin position="318"/>
        <end position="335"/>
    </location>
</feature>
<proteinExistence type="inferred from homology"/>
<feature type="transmembrane region" description="Helical" evidence="7">
    <location>
        <begin position="236"/>
        <end position="252"/>
    </location>
</feature>
<feature type="transmembrane region" description="Helical" evidence="7">
    <location>
        <begin position="125"/>
        <end position="145"/>
    </location>
</feature>
<dbReference type="EMBL" id="AJTF01000025">
    <property type="protein sequence ID" value="EIJ28015.1"/>
    <property type="molecule type" value="Genomic_DNA"/>
</dbReference>
<dbReference type="PANTHER" id="PTHR40074:SF2">
    <property type="entry name" value="O-ACETYLTRANSFERASE WECH"/>
    <property type="match status" value="1"/>
</dbReference>
<feature type="transmembrane region" description="Helical" evidence="7">
    <location>
        <begin position="206"/>
        <end position="224"/>
    </location>
</feature>
<reference evidence="9 10" key="1">
    <citation type="journal article" date="2013" name="Genome Announc.">
        <title>Draft Genome Sequences of Two Pairs of Human Intestinal Bifidobacterium longum subsp. longum Strains, 44B and 1-6B and 35B and 2-2B, Consecutively Isolated from Two Children after a 5-Year Time Period.</title>
        <authorList>
            <person name="Shkoporov A.N."/>
            <person name="Efimov B.A."/>
            <person name="Khokhlova E.V."/>
            <person name="Chaplin A.V."/>
            <person name="Kafarskaya L.I."/>
            <person name="Durkin A.S."/>
            <person name="McCorrison J."/>
            <person name="Torralba M."/>
            <person name="Gillis M."/>
            <person name="Sutton G."/>
            <person name="Weibel D.B."/>
            <person name="Nelson K.E."/>
            <person name="Smeianov V.V."/>
        </authorList>
    </citation>
    <scope>NUCLEOTIDE SEQUENCE [LARGE SCALE GENOMIC DNA]</scope>
    <source>
        <strain evidence="9 10">1-6B</strain>
    </source>
</reference>
<dbReference type="Proteomes" id="UP000006410">
    <property type="component" value="Unassembled WGS sequence"/>
</dbReference>
<dbReference type="GO" id="GO:0016413">
    <property type="term" value="F:O-acetyltransferase activity"/>
    <property type="evidence" value="ECO:0007669"/>
    <property type="project" value="TreeGrafter"/>
</dbReference>
<dbReference type="AlphaFoldDB" id="A0AA87IGP7"/>
<protein>
    <submittedName>
        <fullName evidence="9">Acyltransferase</fullName>
    </submittedName>
</protein>